<keyword evidence="5" id="KW-0597">Phosphoprotein</keyword>
<dbReference type="HOGENOM" id="CLU_000445_89_3_11"/>
<dbReference type="InterPro" id="IPR003661">
    <property type="entry name" value="HisK_dim/P_dom"/>
</dbReference>
<dbReference type="CDD" id="cd00075">
    <property type="entry name" value="HATPase"/>
    <property type="match status" value="1"/>
</dbReference>
<dbReference type="EC" id="2.7.13.3" evidence="4"/>
<keyword evidence="13" id="KW-1185">Reference proteome</keyword>
<dbReference type="PRINTS" id="PR00344">
    <property type="entry name" value="BCTRLSENSOR"/>
</dbReference>
<comment type="cofactor">
    <cofactor evidence="2">
        <name>a divalent metal cation</name>
        <dbReference type="ChEBI" id="CHEBI:60240"/>
    </cofactor>
</comment>
<comment type="subcellular location">
    <subcellularLocation>
        <location evidence="3">Cell membrane</location>
    </subcellularLocation>
</comment>
<dbReference type="InterPro" id="IPR005467">
    <property type="entry name" value="His_kinase_dom"/>
</dbReference>
<dbReference type="SMART" id="SM00387">
    <property type="entry name" value="HATPase_c"/>
    <property type="match status" value="1"/>
</dbReference>
<evidence type="ECO:0000256" key="6">
    <source>
        <dbReference type="ARBA" id="ARBA00022679"/>
    </source>
</evidence>
<evidence type="ECO:0000256" key="8">
    <source>
        <dbReference type="ARBA" id="ARBA00023012"/>
    </source>
</evidence>
<evidence type="ECO:0000256" key="10">
    <source>
        <dbReference type="SAM" id="Phobius"/>
    </source>
</evidence>
<dbReference type="FunFam" id="3.30.565.10:FF:000006">
    <property type="entry name" value="Sensor histidine kinase WalK"/>
    <property type="match status" value="1"/>
</dbReference>
<evidence type="ECO:0000256" key="5">
    <source>
        <dbReference type="ARBA" id="ARBA00022553"/>
    </source>
</evidence>
<dbReference type="KEGG" id="ccu:Ccur_02220"/>
<evidence type="ECO:0000313" key="13">
    <source>
        <dbReference type="Proteomes" id="UP000000954"/>
    </source>
</evidence>
<dbReference type="GO" id="GO:0005509">
    <property type="term" value="F:calcium ion binding"/>
    <property type="evidence" value="ECO:0007669"/>
    <property type="project" value="UniProtKB-ARBA"/>
</dbReference>
<keyword evidence="6" id="KW-0808">Transferase</keyword>
<dbReference type="RefSeq" id="WP_012802642.1">
    <property type="nucleotide sequence ID" value="NC_013170.1"/>
</dbReference>
<evidence type="ECO:0000256" key="9">
    <source>
        <dbReference type="ARBA" id="ARBA00023136"/>
    </source>
</evidence>
<dbReference type="CDD" id="cd00082">
    <property type="entry name" value="HisKA"/>
    <property type="match status" value="1"/>
</dbReference>
<keyword evidence="7 12" id="KW-0418">Kinase</keyword>
<comment type="catalytic activity">
    <reaction evidence="1">
        <text>ATP + protein L-histidine = ADP + protein N-phospho-L-histidine.</text>
        <dbReference type="EC" id="2.7.13.3"/>
    </reaction>
</comment>
<dbReference type="GO" id="GO:0005886">
    <property type="term" value="C:plasma membrane"/>
    <property type="evidence" value="ECO:0007669"/>
    <property type="project" value="UniProtKB-SubCell"/>
</dbReference>
<evidence type="ECO:0000256" key="4">
    <source>
        <dbReference type="ARBA" id="ARBA00012438"/>
    </source>
</evidence>
<proteinExistence type="predicted"/>
<keyword evidence="8" id="KW-0902">Two-component regulatory system</keyword>
<keyword evidence="10" id="KW-0812">Transmembrane</keyword>
<dbReference type="SUPFAM" id="SSF47384">
    <property type="entry name" value="Homodimeric domain of signal transducing histidine kinase"/>
    <property type="match status" value="1"/>
</dbReference>
<dbReference type="Pfam" id="PF02518">
    <property type="entry name" value="HATPase_c"/>
    <property type="match status" value="1"/>
</dbReference>
<dbReference type="SMART" id="SM00388">
    <property type="entry name" value="HisKA"/>
    <property type="match status" value="1"/>
</dbReference>
<name>C7MM13_CRYCD</name>
<gene>
    <name evidence="12" type="ordered locus">Ccur_02220</name>
</gene>
<keyword evidence="9 10" id="KW-0472">Membrane</keyword>
<evidence type="ECO:0000313" key="12">
    <source>
        <dbReference type="EMBL" id="ACU93953.1"/>
    </source>
</evidence>
<dbReference type="SUPFAM" id="SSF55874">
    <property type="entry name" value="ATPase domain of HSP90 chaperone/DNA topoisomerase II/histidine kinase"/>
    <property type="match status" value="1"/>
</dbReference>
<dbReference type="InterPro" id="IPR004358">
    <property type="entry name" value="Sig_transdc_His_kin-like_C"/>
</dbReference>
<reference evidence="12 13" key="1">
    <citation type="journal article" date="2009" name="Stand. Genomic Sci.">
        <title>Complete genome sequence of Cryptobacterium curtum type strain (12-3).</title>
        <authorList>
            <person name="Mavrommatis K."/>
            <person name="Pukall R."/>
            <person name="Rohde C."/>
            <person name="Chen F."/>
            <person name="Sims D."/>
            <person name="Brettin T."/>
            <person name="Kuske C."/>
            <person name="Detter J.C."/>
            <person name="Han C."/>
            <person name="Lapidus A."/>
            <person name="Copeland A."/>
            <person name="Glavina Del Rio T."/>
            <person name="Nolan M."/>
            <person name="Lucas S."/>
            <person name="Tice H."/>
            <person name="Cheng J.F."/>
            <person name="Bruce D."/>
            <person name="Goodwin L."/>
            <person name="Pitluck S."/>
            <person name="Ovchinnikova G."/>
            <person name="Pati A."/>
            <person name="Ivanova N."/>
            <person name="Chen A."/>
            <person name="Palaniappan K."/>
            <person name="Chain P."/>
            <person name="D'haeseleer P."/>
            <person name="Goker M."/>
            <person name="Bristow J."/>
            <person name="Eisen J.A."/>
            <person name="Markowitz V."/>
            <person name="Hugenholtz P."/>
            <person name="Rohde M."/>
            <person name="Klenk H.P."/>
            <person name="Kyrpides N.C."/>
        </authorList>
    </citation>
    <scope>NUCLEOTIDE SEQUENCE [LARGE SCALE GENOMIC DNA]</scope>
    <source>
        <strain evidence="13">ATCC 700683 / DSM 15641 / 12-3</strain>
    </source>
</reference>
<evidence type="ECO:0000256" key="1">
    <source>
        <dbReference type="ARBA" id="ARBA00000085"/>
    </source>
</evidence>
<dbReference type="InterPro" id="IPR036890">
    <property type="entry name" value="HATPase_C_sf"/>
</dbReference>
<dbReference type="Gene3D" id="3.30.565.10">
    <property type="entry name" value="Histidine kinase-like ATPase, C-terminal domain"/>
    <property type="match status" value="1"/>
</dbReference>
<dbReference type="Proteomes" id="UP000000954">
    <property type="component" value="Chromosome"/>
</dbReference>
<dbReference type="OrthoDB" id="9757990at2"/>
<keyword evidence="10" id="KW-1133">Transmembrane helix</keyword>
<evidence type="ECO:0000256" key="7">
    <source>
        <dbReference type="ARBA" id="ARBA00022777"/>
    </source>
</evidence>
<dbReference type="InterPro" id="IPR036097">
    <property type="entry name" value="HisK_dim/P_sf"/>
</dbReference>
<accession>C7MM13</accession>
<dbReference type="PROSITE" id="PS50109">
    <property type="entry name" value="HIS_KIN"/>
    <property type="match status" value="1"/>
</dbReference>
<dbReference type="Pfam" id="PF00512">
    <property type="entry name" value="HisKA"/>
    <property type="match status" value="1"/>
</dbReference>
<feature type="domain" description="Histidine kinase" evidence="11">
    <location>
        <begin position="103"/>
        <end position="318"/>
    </location>
</feature>
<dbReference type="FunFam" id="1.10.287.130:FF:000001">
    <property type="entry name" value="Two-component sensor histidine kinase"/>
    <property type="match status" value="1"/>
</dbReference>
<evidence type="ECO:0000259" key="11">
    <source>
        <dbReference type="PROSITE" id="PS50109"/>
    </source>
</evidence>
<dbReference type="Gene3D" id="1.10.287.130">
    <property type="match status" value="1"/>
</dbReference>
<dbReference type="PANTHER" id="PTHR43711">
    <property type="entry name" value="TWO-COMPONENT HISTIDINE KINASE"/>
    <property type="match status" value="1"/>
</dbReference>
<evidence type="ECO:0000256" key="2">
    <source>
        <dbReference type="ARBA" id="ARBA00001968"/>
    </source>
</evidence>
<feature type="transmembrane region" description="Helical" evidence="10">
    <location>
        <begin position="15"/>
        <end position="38"/>
    </location>
</feature>
<organism evidence="12 13">
    <name type="scientific">Cryptobacterium curtum (strain ATCC 700683 / DSM 15641 / CCUG 43107 / 12-3)</name>
    <dbReference type="NCBI Taxonomy" id="469378"/>
    <lineage>
        <taxon>Bacteria</taxon>
        <taxon>Bacillati</taxon>
        <taxon>Actinomycetota</taxon>
        <taxon>Coriobacteriia</taxon>
        <taxon>Eggerthellales</taxon>
        <taxon>Eggerthellaceae</taxon>
        <taxon>Cryptobacterium</taxon>
    </lineage>
</organism>
<dbReference type="PANTHER" id="PTHR43711:SF1">
    <property type="entry name" value="HISTIDINE KINASE 1"/>
    <property type="match status" value="1"/>
</dbReference>
<dbReference type="AlphaFoldDB" id="C7MM13"/>
<protein>
    <recommendedName>
        <fullName evidence="4">histidine kinase</fullName>
        <ecNumber evidence="4">2.7.13.3</ecNumber>
    </recommendedName>
</protein>
<sequence length="319" mass="34908">MFIFARVSNWTDWRIIVPLAMLASLIFLLSLLIGHFIAQPLADLREKIRLYRTGDTTIDFSPQGSLQEADDLAGDFKDLLDSSYAQAADLARQEKQQLQFVGDVAHELRTPLTAIHGNAELLADPDLPPEMREKFGHTVVTESERLTRLVNDLLSLQHIEGDSYVLNFTRVDLRPVAQEAVDALAPVLQERGAHCVVIGEAPDVLGNRDRLKQVVSNLVDNASRFIEPGGHIRVELYGVGGNSIIAVKDDGTGFGDVDPKMLFERFFRTDFSRARNTGGSGLGLSIVKSVVEAHDGTVEAYNLPEGGACFIVAIPSMGA</sequence>
<dbReference type="GO" id="GO:0000155">
    <property type="term" value="F:phosphorelay sensor kinase activity"/>
    <property type="evidence" value="ECO:0007669"/>
    <property type="project" value="InterPro"/>
</dbReference>
<dbReference type="Gene3D" id="6.10.340.10">
    <property type="match status" value="1"/>
</dbReference>
<dbReference type="STRING" id="469378.Ccur_02220"/>
<dbReference type="InterPro" id="IPR050736">
    <property type="entry name" value="Sensor_HK_Regulatory"/>
</dbReference>
<dbReference type="eggNOG" id="COG2205">
    <property type="taxonomic scope" value="Bacteria"/>
</dbReference>
<dbReference type="EMBL" id="CP001682">
    <property type="protein sequence ID" value="ACU93953.1"/>
    <property type="molecule type" value="Genomic_DNA"/>
</dbReference>
<evidence type="ECO:0000256" key="3">
    <source>
        <dbReference type="ARBA" id="ARBA00004236"/>
    </source>
</evidence>
<dbReference type="InterPro" id="IPR003594">
    <property type="entry name" value="HATPase_dom"/>
</dbReference>